<evidence type="ECO:0000256" key="1">
    <source>
        <dbReference type="SAM" id="Phobius"/>
    </source>
</evidence>
<accession>A0A6C0ANW7</accession>
<organism evidence="2">
    <name type="scientific">viral metagenome</name>
    <dbReference type="NCBI Taxonomy" id="1070528"/>
    <lineage>
        <taxon>unclassified sequences</taxon>
        <taxon>metagenomes</taxon>
        <taxon>organismal metagenomes</taxon>
    </lineage>
</organism>
<keyword evidence="1" id="KW-0812">Transmembrane</keyword>
<protein>
    <submittedName>
        <fullName evidence="2">Uncharacterized protein</fullName>
    </submittedName>
</protein>
<reference evidence="2" key="1">
    <citation type="journal article" date="2020" name="Nature">
        <title>Giant virus diversity and host interactions through global metagenomics.</title>
        <authorList>
            <person name="Schulz F."/>
            <person name="Roux S."/>
            <person name="Paez-Espino D."/>
            <person name="Jungbluth S."/>
            <person name="Walsh D.A."/>
            <person name="Denef V.J."/>
            <person name="McMahon K.D."/>
            <person name="Konstantinidis K.T."/>
            <person name="Eloe-Fadrosh E.A."/>
            <person name="Kyrpides N.C."/>
            <person name="Woyke T."/>
        </authorList>
    </citation>
    <scope>NUCLEOTIDE SEQUENCE</scope>
    <source>
        <strain evidence="2">GVMAG-S-1101161-73</strain>
    </source>
</reference>
<name>A0A6C0ANW7_9ZZZZ</name>
<feature type="transmembrane region" description="Helical" evidence="1">
    <location>
        <begin position="6"/>
        <end position="23"/>
    </location>
</feature>
<proteinExistence type="predicted"/>
<dbReference type="EMBL" id="MN740733">
    <property type="protein sequence ID" value="QHS81306.1"/>
    <property type="molecule type" value="Genomic_DNA"/>
</dbReference>
<sequence length="137" mass="15332">MVSEIISLLFVGVLAMIVVYVIYPPLTYDLFTDFIENTGYPAQQLCNMPLTSPLPQLSGPADSTLDVPRTPYHLLGDYLKPAEGRLANMKSECAYIADGQRRLEKTGTFGQMTNNYKKEKPDNGSTLLRELSLSFYK</sequence>
<dbReference type="AlphaFoldDB" id="A0A6C0ANW7"/>
<keyword evidence="1" id="KW-1133">Transmembrane helix</keyword>
<keyword evidence="1" id="KW-0472">Membrane</keyword>
<evidence type="ECO:0000313" key="2">
    <source>
        <dbReference type="EMBL" id="QHS81306.1"/>
    </source>
</evidence>